<dbReference type="RefSeq" id="WP_248824878.1">
    <property type="nucleotide sequence ID" value="NZ_JALKFT010000011.1"/>
</dbReference>
<name>A0ABT0JYN2_9ACTN</name>
<organism evidence="1 2">
    <name type="scientific">Frankia umida</name>
    <dbReference type="NCBI Taxonomy" id="573489"/>
    <lineage>
        <taxon>Bacteria</taxon>
        <taxon>Bacillati</taxon>
        <taxon>Actinomycetota</taxon>
        <taxon>Actinomycetes</taxon>
        <taxon>Frankiales</taxon>
        <taxon>Frankiaceae</taxon>
        <taxon>Frankia</taxon>
    </lineage>
</organism>
<keyword evidence="2" id="KW-1185">Reference proteome</keyword>
<sequence>MVTVDQLPFIITDVTVAETLKGTAPGTVRIRQTGDRGRAGTHILNSGSTYLLFLQPFTRPGEDTTNQYSIVGVDAGLYLEDGDQAHLQDTESPGLPRTLPIADLSAQARG</sequence>
<gene>
    <name evidence="1" type="ORF">MXD59_12790</name>
</gene>
<dbReference type="EMBL" id="JALKFT010000011">
    <property type="protein sequence ID" value="MCK9876644.1"/>
    <property type="molecule type" value="Genomic_DNA"/>
</dbReference>
<reference evidence="1 2" key="1">
    <citation type="submission" date="2022-04" db="EMBL/GenBank/DDBJ databases">
        <title>Genome diversity in the genus Frankia.</title>
        <authorList>
            <person name="Carlos-Shanley C."/>
            <person name="Hahn D."/>
        </authorList>
    </citation>
    <scope>NUCLEOTIDE SEQUENCE [LARGE SCALE GENOMIC DNA]</scope>
    <source>
        <strain evidence="1 2">Ag45/Mut15</strain>
    </source>
</reference>
<comment type="caution">
    <text evidence="1">The sequence shown here is derived from an EMBL/GenBank/DDBJ whole genome shotgun (WGS) entry which is preliminary data.</text>
</comment>
<evidence type="ECO:0000313" key="2">
    <source>
        <dbReference type="Proteomes" id="UP001201873"/>
    </source>
</evidence>
<accession>A0ABT0JYN2</accession>
<evidence type="ECO:0000313" key="1">
    <source>
        <dbReference type="EMBL" id="MCK9876644.1"/>
    </source>
</evidence>
<dbReference type="Proteomes" id="UP001201873">
    <property type="component" value="Unassembled WGS sequence"/>
</dbReference>
<proteinExistence type="predicted"/>
<protein>
    <submittedName>
        <fullName evidence="1">Uncharacterized protein</fullName>
    </submittedName>
</protein>